<gene>
    <name evidence="4" type="ORF">SVIO_056400</name>
</gene>
<dbReference type="AlphaFoldDB" id="A0A4D4L8Q6"/>
<evidence type="ECO:0000256" key="1">
    <source>
        <dbReference type="ARBA" id="ARBA00022603"/>
    </source>
</evidence>
<dbReference type="InterPro" id="IPR029063">
    <property type="entry name" value="SAM-dependent_MTases_sf"/>
</dbReference>
<name>A0A4D4L8Q6_STRVO</name>
<dbReference type="SUPFAM" id="SSF53335">
    <property type="entry name" value="S-adenosyl-L-methionine-dependent methyltransferases"/>
    <property type="match status" value="1"/>
</dbReference>
<dbReference type="CDD" id="cd02440">
    <property type="entry name" value="AdoMet_MTases"/>
    <property type="match status" value="1"/>
</dbReference>
<dbReference type="Gene3D" id="3.40.50.150">
    <property type="entry name" value="Vaccinia Virus protein VP39"/>
    <property type="match status" value="1"/>
</dbReference>
<dbReference type="EMBL" id="BJHW01000001">
    <property type="protein sequence ID" value="GDY55017.1"/>
    <property type="molecule type" value="Genomic_DNA"/>
</dbReference>
<keyword evidence="3" id="KW-0949">S-adenosyl-L-methionine</keyword>
<organism evidence="4 5">
    <name type="scientific">Streptomyces violaceusniger</name>
    <dbReference type="NCBI Taxonomy" id="68280"/>
    <lineage>
        <taxon>Bacteria</taxon>
        <taxon>Bacillati</taxon>
        <taxon>Actinomycetota</taxon>
        <taxon>Actinomycetes</taxon>
        <taxon>Kitasatosporales</taxon>
        <taxon>Streptomycetaceae</taxon>
        <taxon>Streptomyces</taxon>
        <taxon>Streptomyces violaceusniger group</taxon>
    </lineage>
</organism>
<accession>A0A4D4L8Q6</accession>
<dbReference type="GO" id="GO:0008757">
    <property type="term" value="F:S-adenosylmethionine-dependent methyltransferase activity"/>
    <property type="evidence" value="ECO:0007669"/>
    <property type="project" value="InterPro"/>
</dbReference>
<dbReference type="Pfam" id="PF05724">
    <property type="entry name" value="TPMT"/>
    <property type="match status" value="1"/>
</dbReference>
<proteinExistence type="predicted"/>
<reference evidence="4 5" key="1">
    <citation type="journal article" date="2020" name="Int. J. Syst. Evol. Microbiol.">
        <title>Reclassification of Streptomyces castelarensis and Streptomyces sporoclivatus as later heterotypic synonyms of Streptomyces antimycoticus.</title>
        <authorList>
            <person name="Komaki H."/>
            <person name="Tamura T."/>
        </authorList>
    </citation>
    <scope>NUCLEOTIDE SEQUENCE [LARGE SCALE GENOMIC DNA]</scope>
    <source>
        <strain evidence="4 5">NBRC 13459</strain>
    </source>
</reference>
<dbReference type="PROSITE" id="PS51585">
    <property type="entry name" value="SAM_MT_TPMT"/>
    <property type="match status" value="1"/>
</dbReference>
<dbReference type="Proteomes" id="UP000301309">
    <property type="component" value="Unassembled WGS sequence"/>
</dbReference>
<evidence type="ECO:0000256" key="3">
    <source>
        <dbReference type="ARBA" id="ARBA00022691"/>
    </source>
</evidence>
<protein>
    <recommendedName>
        <fullName evidence="6">Methyltransferase domain-containing protein</fullName>
    </recommendedName>
</protein>
<comment type="caution">
    <text evidence="4">The sequence shown here is derived from an EMBL/GenBank/DDBJ whole genome shotgun (WGS) entry which is preliminary data.</text>
</comment>
<keyword evidence="2" id="KW-0808">Transferase</keyword>
<evidence type="ECO:0000313" key="4">
    <source>
        <dbReference type="EMBL" id="GDY55017.1"/>
    </source>
</evidence>
<evidence type="ECO:0000313" key="5">
    <source>
        <dbReference type="Proteomes" id="UP000301309"/>
    </source>
</evidence>
<dbReference type="GO" id="GO:0032259">
    <property type="term" value="P:methylation"/>
    <property type="evidence" value="ECO:0007669"/>
    <property type="project" value="UniProtKB-KW"/>
</dbReference>
<evidence type="ECO:0008006" key="6">
    <source>
        <dbReference type="Google" id="ProtNLM"/>
    </source>
</evidence>
<keyword evidence="5" id="KW-1185">Reference proteome</keyword>
<evidence type="ECO:0000256" key="2">
    <source>
        <dbReference type="ARBA" id="ARBA00022679"/>
    </source>
</evidence>
<keyword evidence="1" id="KW-0489">Methyltransferase</keyword>
<dbReference type="InterPro" id="IPR008854">
    <property type="entry name" value="TPMT"/>
</dbReference>
<sequence length="88" mass="9287">MDTEFWDDMYRSRDQLFSGAPNGVLVSEVAELPPGQALDVGCGEGGDAVWLARRGWQVTAVDISRVALERAAAAAADIGAGWLGRGPI</sequence>